<feature type="region of interest" description="Disordered" evidence="3">
    <location>
        <begin position="357"/>
        <end position="376"/>
    </location>
</feature>
<dbReference type="Proteomes" id="UP000249354">
    <property type="component" value="Unassembled WGS sequence"/>
</dbReference>
<comment type="caution">
    <text evidence="5">The sequence shown here is derived from an EMBL/GenBank/DDBJ whole genome shotgun (WGS) entry which is preliminary data.</text>
</comment>
<sequence length="440" mass="49047">MQVIGRSAGRSATAAAAYRSGEEVRDERTGKVHDYTGKSDIYGSEILLPVGAPERLSDRVTLWNAVERVEKRKDAQLSREVMIALPAELSHSQKETLAREYVQAEFVSQGMIADIGYHDFDSHNPHAHIMLTMRNVDEDGFGKKRREWNKRQAIERHRQAWEEYANRALERAGFEERIDHRSLEAQGIEREPQIHLGAKVMEIESRGVQTRVGDESRRISAANYDIDQQAAIREKLLAVTARDQGIPEAPKLIFSNESGSELNQVLPTPIIESSPAPISQPVKPSAVPSIEPELVRRFGEALVRRRDEMILENSPVVGELSAVIGKITAMMNELSAAAAEVAGKIDEVLAKGGKEQAATDAKLRQPQQLEGGQAMQSDGVAEVILRHIDPRDLARHQAQIAEAKKTAPSVEKEQEPVNRQEPSKQRQQKQAKKRDQGMEL</sequence>
<dbReference type="AlphaFoldDB" id="A0A2W4WNJ0"/>
<feature type="compositionally biased region" description="Polar residues" evidence="3">
    <location>
        <begin position="365"/>
        <end position="376"/>
    </location>
</feature>
<evidence type="ECO:0000313" key="6">
    <source>
        <dbReference type="Proteomes" id="UP000249354"/>
    </source>
</evidence>
<evidence type="ECO:0000313" key="5">
    <source>
        <dbReference type="EMBL" id="PZO20878.1"/>
    </source>
</evidence>
<gene>
    <name evidence="5" type="ORF">DCF25_05860</name>
</gene>
<proteinExistence type="inferred from homology"/>
<keyword evidence="2" id="KW-0184">Conjugation</keyword>
<dbReference type="InterPro" id="IPR005053">
    <property type="entry name" value="MobA_MobL"/>
</dbReference>
<dbReference type="Gene3D" id="3.30.930.30">
    <property type="match status" value="1"/>
</dbReference>
<evidence type="ECO:0000256" key="1">
    <source>
        <dbReference type="ARBA" id="ARBA00010873"/>
    </source>
</evidence>
<reference evidence="6" key="1">
    <citation type="submission" date="2018-04" db="EMBL/GenBank/DDBJ databases">
        <authorList>
            <person name="Cornet L."/>
        </authorList>
    </citation>
    <scope>NUCLEOTIDE SEQUENCE [LARGE SCALE GENOMIC DNA]</scope>
</reference>
<dbReference type="EMBL" id="QBMC01000025">
    <property type="protein sequence ID" value="PZO20878.1"/>
    <property type="molecule type" value="Genomic_DNA"/>
</dbReference>
<comment type="similarity">
    <text evidence="1">Belongs to the MobA/MobL family.</text>
</comment>
<feature type="region of interest" description="Disordered" evidence="3">
    <location>
        <begin position="400"/>
        <end position="440"/>
    </location>
</feature>
<evidence type="ECO:0000256" key="2">
    <source>
        <dbReference type="ARBA" id="ARBA00022971"/>
    </source>
</evidence>
<evidence type="ECO:0000259" key="4">
    <source>
        <dbReference type="Pfam" id="PF03389"/>
    </source>
</evidence>
<reference evidence="5 6" key="2">
    <citation type="submission" date="2018-06" db="EMBL/GenBank/DDBJ databases">
        <title>Metagenomic assembly of (sub)arctic Cyanobacteria and their associated microbiome from non-axenic cultures.</title>
        <authorList>
            <person name="Baurain D."/>
        </authorList>
    </citation>
    <scope>NUCLEOTIDE SEQUENCE [LARGE SCALE GENOMIC DNA]</scope>
    <source>
        <strain evidence="5">ULC129bin1</strain>
    </source>
</reference>
<feature type="compositionally biased region" description="Basic and acidic residues" evidence="3">
    <location>
        <begin position="402"/>
        <end position="424"/>
    </location>
</feature>
<evidence type="ECO:0000256" key="3">
    <source>
        <dbReference type="SAM" id="MobiDB-lite"/>
    </source>
</evidence>
<protein>
    <recommendedName>
        <fullName evidence="4">MobA/MobL protein domain-containing protein</fullName>
    </recommendedName>
</protein>
<name>A0A2W4WNJ0_9CYAN</name>
<organism evidence="5 6">
    <name type="scientific">Leptolyngbya foveolarum</name>
    <dbReference type="NCBI Taxonomy" id="47253"/>
    <lineage>
        <taxon>Bacteria</taxon>
        <taxon>Bacillati</taxon>
        <taxon>Cyanobacteriota</taxon>
        <taxon>Cyanophyceae</taxon>
        <taxon>Leptolyngbyales</taxon>
        <taxon>Leptolyngbyaceae</taxon>
        <taxon>Leptolyngbya group</taxon>
        <taxon>Leptolyngbya</taxon>
    </lineage>
</organism>
<dbReference type="Pfam" id="PF03389">
    <property type="entry name" value="MobA_MobL"/>
    <property type="match status" value="1"/>
</dbReference>
<dbReference type="NCBIfam" id="NF041496">
    <property type="entry name" value="MobQ"/>
    <property type="match status" value="1"/>
</dbReference>
<feature type="domain" description="MobA/MobL protein" evidence="4">
    <location>
        <begin position="10"/>
        <end position="206"/>
    </location>
</feature>
<accession>A0A2W4WNJ0</accession>